<gene>
    <name evidence="2" type="ORF">g.4892</name>
    <name evidence="3" type="ORF">g.4894</name>
</gene>
<organism evidence="3">
    <name type="scientific">Clastoptera arizonana</name>
    <name type="common">Arizona spittle bug</name>
    <dbReference type="NCBI Taxonomy" id="38151"/>
    <lineage>
        <taxon>Eukaryota</taxon>
        <taxon>Metazoa</taxon>
        <taxon>Ecdysozoa</taxon>
        <taxon>Arthropoda</taxon>
        <taxon>Hexapoda</taxon>
        <taxon>Insecta</taxon>
        <taxon>Pterygota</taxon>
        <taxon>Neoptera</taxon>
        <taxon>Paraneoptera</taxon>
        <taxon>Hemiptera</taxon>
        <taxon>Auchenorrhyncha</taxon>
        <taxon>Cercopoidea</taxon>
        <taxon>Clastopteridae</taxon>
        <taxon>Clastoptera</taxon>
    </lineage>
</organism>
<dbReference type="EMBL" id="GEDC01007230">
    <property type="protein sequence ID" value="JAS30068.1"/>
    <property type="molecule type" value="Transcribed_RNA"/>
</dbReference>
<feature type="signal peptide" evidence="1">
    <location>
        <begin position="1"/>
        <end position="16"/>
    </location>
</feature>
<dbReference type="AlphaFoldDB" id="A0A1B6DWK8"/>
<proteinExistence type="predicted"/>
<keyword evidence="1" id="KW-0732">Signal</keyword>
<accession>A0A1B6DWK8</accession>
<dbReference type="EMBL" id="GEDC01015746">
    <property type="protein sequence ID" value="JAS21552.1"/>
    <property type="molecule type" value="Transcribed_RNA"/>
</dbReference>
<feature type="chain" id="PRO_5008581601" evidence="1">
    <location>
        <begin position="17"/>
        <end position="264"/>
    </location>
</feature>
<name>A0A1B6DWK8_9HEMI</name>
<evidence type="ECO:0000256" key="1">
    <source>
        <dbReference type="SAM" id="SignalP"/>
    </source>
</evidence>
<sequence>MWKAALFLTVVCLISAENRIEKLKLIHELNVARRHAVQTTKEAVKLLHDEGVPFETRMSALERIIIAEKAVLVLMSNNWANFEYGPDDPRLAAMTEGLKDIKDLEEVPRGSSIVWYKRASTVLMKLVKIRMLFDGTKVAERNAPNDNSTKAFQTQLTGYWREVLTLMMTLQPTLETQNLTQTEKFNEFMAIFKKGSEALSFTWENWDRIRCTNPTVYAKLKESHDYMKSLGSLDRMKLSDMTTLEKFLQYICELHYCLLQNAIV</sequence>
<evidence type="ECO:0000313" key="2">
    <source>
        <dbReference type="EMBL" id="JAS21552.1"/>
    </source>
</evidence>
<reference evidence="3" key="1">
    <citation type="submission" date="2015-12" db="EMBL/GenBank/DDBJ databases">
        <title>De novo transcriptome assembly of four potential Pierce s Disease insect vectors from Arizona vineyards.</title>
        <authorList>
            <person name="Tassone E.E."/>
        </authorList>
    </citation>
    <scope>NUCLEOTIDE SEQUENCE</scope>
</reference>
<evidence type="ECO:0000313" key="3">
    <source>
        <dbReference type="EMBL" id="JAS30068.1"/>
    </source>
</evidence>
<protein>
    <submittedName>
        <fullName evidence="3">Uncharacterized protein</fullName>
    </submittedName>
</protein>